<evidence type="ECO:0000256" key="1">
    <source>
        <dbReference type="SAM" id="Phobius"/>
    </source>
</evidence>
<sequence length="162" mass="17295">MAQNLVDLDFTADALAAIDAALTALEAGFAGLLALTPDQRQMLTKMGDKSEAFCRKADAVFGENLGILPANFDLPAYRRDLATMDALRPRLARLSKLSQRGDDTQMAVGSDLMSNALEGYAVLKVTGKGQGVDDLRKMLATRFARGPRPPSTPVTPTEPATV</sequence>
<proteinExistence type="predicted"/>
<dbReference type="AlphaFoldDB" id="A0A502BSP0"/>
<feature type="transmembrane region" description="Helical" evidence="1">
    <location>
        <begin position="14"/>
        <end position="36"/>
    </location>
</feature>
<accession>A0A502BSP0</accession>
<reference evidence="2 3" key="1">
    <citation type="journal article" date="2019" name="Environ. Microbiol.">
        <title>Species interactions and distinct microbial communities in high Arctic permafrost affected cryosols are associated with the CH4 and CO2 gas fluxes.</title>
        <authorList>
            <person name="Altshuler I."/>
            <person name="Hamel J."/>
            <person name="Turney S."/>
            <person name="Magnuson E."/>
            <person name="Levesque R."/>
            <person name="Greer C."/>
            <person name="Whyte L.G."/>
        </authorList>
    </citation>
    <scope>NUCLEOTIDE SEQUENCE [LARGE SCALE GENOMIC DNA]</scope>
    <source>
        <strain evidence="2 3">S13Y</strain>
    </source>
</reference>
<keyword evidence="3" id="KW-1185">Reference proteome</keyword>
<dbReference type="RefSeq" id="WP_140656523.1">
    <property type="nucleotide sequence ID" value="NZ_RCZO01000022.1"/>
</dbReference>
<organism evidence="2 3">
    <name type="scientific">Rhodanobacter glycinis</name>
    <dbReference type="NCBI Taxonomy" id="582702"/>
    <lineage>
        <taxon>Bacteria</taxon>
        <taxon>Pseudomonadati</taxon>
        <taxon>Pseudomonadota</taxon>
        <taxon>Gammaproteobacteria</taxon>
        <taxon>Lysobacterales</taxon>
        <taxon>Rhodanobacteraceae</taxon>
        <taxon>Rhodanobacter</taxon>
    </lineage>
</organism>
<evidence type="ECO:0000313" key="2">
    <source>
        <dbReference type="EMBL" id="TPG03848.1"/>
    </source>
</evidence>
<keyword evidence="1" id="KW-1133">Transmembrane helix</keyword>
<protein>
    <submittedName>
        <fullName evidence="2">Uncharacterized protein</fullName>
    </submittedName>
</protein>
<dbReference type="Proteomes" id="UP000319486">
    <property type="component" value="Unassembled WGS sequence"/>
</dbReference>
<gene>
    <name evidence="2" type="ORF">EAH88_19225</name>
</gene>
<evidence type="ECO:0000313" key="3">
    <source>
        <dbReference type="Proteomes" id="UP000319486"/>
    </source>
</evidence>
<comment type="caution">
    <text evidence="2">The sequence shown here is derived from an EMBL/GenBank/DDBJ whole genome shotgun (WGS) entry which is preliminary data.</text>
</comment>
<dbReference type="EMBL" id="RCZO01000022">
    <property type="protein sequence ID" value="TPG03848.1"/>
    <property type="molecule type" value="Genomic_DNA"/>
</dbReference>
<keyword evidence="1" id="KW-0812">Transmembrane</keyword>
<name>A0A502BSP0_9GAMM</name>
<keyword evidence="1" id="KW-0472">Membrane</keyword>